<keyword evidence="2" id="KW-0812">Transmembrane</keyword>
<evidence type="ECO:0000256" key="1">
    <source>
        <dbReference type="SAM" id="MobiDB-lite"/>
    </source>
</evidence>
<proteinExistence type="predicted"/>
<dbReference type="OrthoDB" id="6239198at2759"/>
<feature type="region of interest" description="Disordered" evidence="1">
    <location>
        <begin position="98"/>
        <end position="127"/>
    </location>
</feature>
<dbReference type="EMBL" id="SJOL01005652">
    <property type="protein sequence ID" value="TGZ70015.1"/>
    <property type="molecule type" value="Genomic_DNA"/>
</dbReference>
<feature type="transmembrane region" description="Helical" evidence="2">
    <location>
        <begin position="50"/>
        <end position="73"/>
    </location>
</feature>
<organism evidence="3 4">
    <name type="scientific">Opisthorchis felineus</name>
    <dbReference type="NCBI Taxonomy" id="147828"/>
    <lineage>
        <taxon>Eukaryota</taxon>
        <taxon>Metazoa</taxon>
        <taxon>Spiralia</taxon>
        <taxon>Lophotrochozoa</taxon>
        <taxon>Platyhelminthes</taxon>
        <taxon>Trematoda</taxon>
        <taxon>Digenea</taxon>
        <taxon>Opisthorchiida</taxon>
        <taxon>Opisthorchiata</taxon>
        <taxon>Opisthorchiidae</taxon>
        <taxon>Opisthorchis</taxon>
    </lineage>
</organism>
<name>A0A4S2M1B1_OPIFE</name>
<dbReference type="Proteomes" id="UP000308267">
    <property type="component" value="Unassembled WGS sequence"/>
</dbReference>
<keyword evidence="2" id="KW-1133">Transmembrane helix</keyword>
<feature type="transmembrane region" description="Helical" evidence="2">
    <location>
        <begin position="17"/>
        <end position="38"/>
    </location>
</feature>
<dbReference type="EMBL" id="SJOL01005652">
    <property type="protein sequence ID" value="TGZ70014.1"/>
    <property type="molecule type" value="Genomic_DNA"/>
</dbReference>
<accession>A0A4S2M1B1</accession>
<dbReference type="AlphaFoldDB" id="A0A4S2M1B1"/>
<evidence type="ECO:0000256" key="2">
    <source>
        <dbReference type="SAM" id="Phobius"/>
    </source>
</evidence>
<keyword evidence="4" id="KW-1185">Reference proteome</keyword>
<dbReference type="EMBL" id="SJOL01005652">
    <property type="protein sequence ID" value="TGZ70013.1"/>
    <property type="molecule type" value="Genomic_DNA"/>
</dbReference>
<reference evidence="3 4" key="1">
    <citation type="journal article" date="2019" name="BMC Genomics">
        <title>New insights from Opisthorchis felineus genome: update on genomics of the epidemiologically important liver flukes.</title>
        <authorList>
            <person name="Ershov N.I."/>
            <person name="Mordvinov V.A."/>
            <person name="Prokhortchouk E.B."/>
            <person name="Pakharukova M.Y."/>
            <person name="Gunbin K.V."/>
            <person name="Ustyantsev K."/>
            <person name="Genaev M.A."/>
            <person name="Blinov A.G."/>
            <person name="Mazur A."/>
            <person name="Boulygina E."/>
            <person name="Tsygankova S."/>
            <person name="Khrameeva E."/>
            <person name="Chekanov N."/>
            <person name="Fan G."/>
            <person name="Xiao A."/>
            <person name="Zhang H."/>
            <person name="Xu X."/>
            <person name="Yang H."/>
            <person name="Solovyev V."/>
            <person name="Lee S.M."/>
            <person name="Liu X."/>
            <person name="Afonnikov D.A."/>
            <person name="Skryabin K.G."/>
        </authorList>
    </citation>
    <scope>NUCLEOTIDE SEQUENCE [LARGE SCALE GENOMIC DNA]</scope>
    <source>
        <strain evidence="3">AK-0245</strain>
        <tissue evidence="3">Whole organism</tissue>
    </source>
</reference>
<evidence type="ECO:0000313" key="3">
    <source>
        <dbReference type="EMBL" id="TGZ70015.1"/>
    </source>
</evidence>
<protein>
    <submittedName>
        <fullName evidence="3">Uncharacterized protein</fullName>
    </submittedName>
</protein>
<evidence type="ECO:0000313" key="4">
    <source>
        <dbReference type="Proteomes" id="UP000308267"/>
    </source>
</evidence>
<sequence>MEADTAEFKNYKNLKNLYKLFCVGCVVFLIGFFFIFFGRPYTFDRTNKDLFLPFGLLFLIPGIAVIIGASYLLSKQWKLSNDFALLNKMQPPVDEMPEDMKGPIDVSSPVESLPGYSQLGLDPNEPI</sequence>
<comment type="caution">
    <text evidence="3">The sequence shown here is derived from an EMBL/GenBank/DDBJ whole genome shotgun (WGS) entry which is preliminary data.</text>
</comment>
<keyword evidence="2" id="KW-0472">Membrane</keyword>
<gene>
    <name evidence="3" type="ORF">CRM22_003415</name>
</gene>